<dbReference type="Pfam" id="PF13913">
    <property type="entry name" value="zf-C2HC_2"/>
    <property type="match status" value="4"/>
</dbReference>
<protein>
    <submittedName>
        <fullName evidence="8">Serine/arginine repetitive matrix protein</fullName>
    </submittedName>
</protein>
<evidence type="ECO:0000256" key="6">
    <source>
        <dbReference type="SAM" id="MobiDB-lite"/>
    </source>
</evidence>
<evidence type="ECO:0000256" key="2">
    <source>
        <dbReference type="ARBA" id="ARBA00022737"/>
    </source>
</evidence>
<accession>A0ABR1FM79</accession>
<proteinExistence type="predicted"/>
<dbReference type="Proteomes" id="UP001363151">
    <property type="component" value="Unassembled WGS sequence"/>
</dbReference>
<organism evidence="8 9">
    <name type="scientific">Aureococcus anophagefferens</name>
    <name type="common">Harmful bloom alga</name>
    <dbReference type="NCBI Taxonomy" id="44056"/>
    <lineage>
        <taxon>Eukaryota</taxon>
        <taxon>Sar</taxon>
        <taxon>Stramenopiles</taxon>
        <taxon>Ochrophyta</taxon>
        <taxon>Pelagophyceae</taxon>
        <taxon>Pelagomonadales</taxon>
        <taxon>Pelagomonadaceae</taxon>
        <taxon>Aureococcus</taxon>
    </lineage>
</organism>
<evidence type="ECO:0000313" key="9">
    <source>
        <dbReference type="Proteomes" id="UP001363151"/>
    </source>
</evidence>
<evidence type="ECO:0000256" key="1">
    <source>
        <dbReference type="ARBA" id="ARBA00022723"/>
    </source>
</evidence>
<evidence type="ECO:0000256" key="3">
    <source>
        <dbReference type="ARBA" id="ARBA00022771"/>
    </source>
</evidence>
<feature type="region of interest" description="Disordered" evidence="6">
    <location>
        <begin position="189"/>
        <end position="230"/>
    </location>
</feature>
<evidence type="ECO:0000256" key="4">
    <source>
        <dbReference type="ARBA" id="ARBA00022833"/>
    </source>
</evidence>
<dbReference type="Gene3D" id="3.30.160.60">
    <property type="entry name" value="Classic Zinc Finger"/>
    <property type="match status" value="2"/>
</dbReference>
<comment type="caution">
    <text evidence="8">The sequence shown here is derived from an EMBL/GenBank/DDBJ whole genome shotgun (WGS) entry which is preliminary data.</text>
</comment>
<name>A0ABR1FM79_AURAN</name>
<dbReference type="PROSITE" id="PS52027">
    <property type="entry name" value="ZF_C2HC_C3H"/>
    <property type="match status" value="2"/>
</dbReference>
<dbReference type="InterPro" id="IPR026319">
    <property type="entry name" value="ZC2HC1A/B-like"/>
</dbReference>
<dbReference type="PANTHER" id="PTHR13555">
    <property type="entry name" value="C2H2 ZINC FINGER CGI-62-RELATED"/>
    <property type="match status" value="1"/>
</dbReference>
<dbReference type="Gene3D" id="3.30.40.10">
    <property type="entry name" value="Zinc/RING finger domain, C3HC4 (zinc finger)"/>
    <property type="match status" value="1"/>
</dbReference>
<keyword evidence="9" id="KW-1185">Reference proteome</keyword>
<feature type="region of interest" description="Disordered" evidence="6">
    <location>
        <begin position="290"/>
        <end position="312"/>
    </location>
</feature>
<dbReference type="PANTHER" id="PTHR13555:SF5">
    <property type="entry name" value="ZINC-FINGER OF A C2HC-TYPE"/>
    <property type="match status" value="1"/>
</dbReference>
<dbReference type="InterPro" id="IPR049899">
    <property type="entry name" value="Znf_C2HC_C3H"/>
</dbReference>
<evidence type="ECO:0000256" key="5">
    <source>
        <dbReference type="PROSITE-ProRule" id="PRU01371"/>
    </source>
</evidence>
<evidence type="ECO:0000313" key="8">
    <source>
        <dbReference type="EMBL" id="KAK7233406.1"/>
    </source>
</evidence>
<feature type="domain" description="C2HC/C3H-type" evidence="7">
    <location>
        <begin position="273"/>
        <end position="302"/>
    </location>
</feature>
<sequence>MPPPRDVGCPLCGKRFFKHSLPIHLPQCEKKRQTIEVPCPNCDKLVRQDEMREHVRRCGKRGQRFRGGPTSFGEDYDDELPCAPVGIFSDPRASPSPKTPGRPFTHKGAKIERKTPPRAAALAASCEPVSLEFAAPAGDGRLRCAVCQRGFAADRLAVHQRVCRAALAKQRTVFDSKALRAQRIVEANGADAAPAARDRASRARRAPGAAPPPPPDPPAAPPRKSNWREESRGFQAMIRDAKRMARAQAAGVPLREIQPSRAAGAAYESMTRDFVPCPHCGRTFNEKAAERHIPKCATTLNRPKPPPRSRAF</sequence>
<keyword evidence="1" id="KW-0479">Metal-binding</keyword>
<reference evidence="8 9" key="1">
    <citation type="submission" date="2024-03" db="EMBL/GenBank/DDBJ databases">
        <title>Aureococcus anophagefferens CCMP1851 and Kratosvirus quantuckense: Draft genome of a second virus-susceptible host strain in the model system.</title>
        <authorList>
            <person name="Chase E."/>
            <person name="Truchon A.R."/>
            <person name="Schepens W."/>
            <person name="Wilhelm S.W."/>
        </authorList>
    </citation>
    <scope>NUCLEOTIDE SEQUENCE [LARGE SCALE GENOMIC DNA]</scope>
    <source>
        <strain evidence="8 9">CCMP1851</strain>
    </source>
</reference>
<evidence type="ECO:0000259" key="7">
    <source>
        <dbReference type="PROSITE" id="PS52027"/>
    </source>
</evidence>
<keyword evidence="3 5" id="KW-0863">Zinc-finger</keyword>
<dbReference type="InterPro" id="IPR013083">
    <property type="entry name" value="Znf_RING/FYVE/PHD"/>
</dbReference>
<feature type="compositionally biased region" description="Pro residues" evidence="6">
    <location>
        <begin position="209"/>
        <end position="221"/>
    </location>
</feature>
<feature type="region of interest" description="Disordered" evidence="6">
    <location>
        <begin position="88"/>
        <end position="108"/>
    </location>
</feature>
<keyword evidence="4" id="KW-0862">Zinc</keyword>
<feature type="domain" description="C2HC/C3H-type" evidence="7">
    <location>
        <begin position="140"/>
        <end position="169"/>
    </location>
</feature>
<gene>
    <name evidence="8" type="ORF">SO694_00105043</name>
</gene>
<dbReference type="EMBL" id="JBBJCI010000360">
    <property type="protein sequence ID" value="KAK7233406.1"/>
    <property type="molecule type" value="Genomic_DNA"/>
</dbReference>
<keyword evidence="2" id="KW-0677">Repeat</keyword>